<organism evidence="1 2">
    <name type="scientific">Bradyrhizobium brasilense</name>
    <dbReference type="NCBI Taxonomy" id="1419277"/>
    <lineage>
        <taxon>Bacteria</taxon>
        <taxon>Pseudomonadati</taxon>
        <taxon>Pseudomonadota</taxon>
        <taxon>Alphaproteobacteria</taxon>
        <taxon>Hyphomicrobiales</taxon>
        <taxon>Nitrobacteraceae</taxon>
        <taxon>Bradyrhizobium</taxon>
    </lineage>
</organism>
<dbReference type="Pfam" id="PF02566">
    <property type="entry name" value="OsmC"/>
    <property type="match status" value="1"/>
</dbReference>
<dbReference type="InterPro" id="IPR052924">
    <property type="entry name" value="OsmC/Ohr_hydroprdx_reductase"/>
</dbReference>
<dbReference type="InterPro" id="IPR003718">
    <property type="entry name" value="OsmC/Ohr_fam"/>
</dbReference>
<protein>
    <submittedName>
        <fullName evidence="1">Uncharacterized OsmC-related protein</fullName>
    </submittedName>
</protein>
<sequence length="182" mass="19346">MIDAMGKTNMSFRFKQVFADTQQELGADPAQAQAVFQATSQLGDGINSSVTVRQFNVSVDEPPALGGKDTAPNPVEYILAALGSCQEITYRLYADALGIPLNGVSVKLSGAIDLRGFFSVDPDVRAGFQQIEAEVAIDSPASAADIARLKETVDRHCPVLDILRNPTPVDLKLRTGPLSVAA</sequence>
<dbReference type="PANTHER" id="PTHR35368">
    <property type="entry name" value="HYDROPEROXIDE REDUCTASE"/>
    <property type="match status" value="1"/>
</dbReference>
<evidence type="ECO:0000313" key="1">
    <source>
        <dbReference type="EMBL" id="SDE54364.1"/>
    </source>
</evidence>
<dbReference type="SUPFAM" id="SSF82784">
    <property type="entry name" value="OsmC-like"/>
    <property type="match status" value="1"/>
</dbReference>
<dbReference type="InterPro" id="IPR015946">
    <property type="entry name" value="KH_dom-like_a/b"/>
</dbReference>
<dbReference type="Proteomes" id="UP000199245">
    <property type="component" value="Unassembled WGS sequence"/>
</dbReference>
<dbReference type="AlphaFoldDB" id="A0A1G7DS56"/>
<dbReference type="InterPro" id="IPR036102">
    <property type="entry name" value="OsmC/Ohrsf"/>
</dbReference>
<name>A0A1G7DS56_9BRAD</name>
<gene>
    <name evidence="1" type="ORF">SAMN05216337_1028103</name>
</gene>
<dbReference type="PANTHER" id="PTHR35368:SF1">
    <property type="entry name" value="HYDROPEROXIDE REDUCTASE"/>
    <property type="match status" value="1"/>
</dbReference>
<reference evidence="1 2" key="1">
    <citation type="submission" date="2016-10" db="EMBL/GenBank/DDBJ databases">
        <authorList>
            <person name="de Groot N.N."/>
        </authorList>
    </citation>
    <scope>NUCLEOTIDE SEQUENCE [LARGE SCALE GENOMIC DNA]</scope>
    <source>
        <strain evidence="1 2">R5</strain>
    </source>
</reference>
<evidence type="ECO:0000313" key="2">
    <source>
        <dbReference type="Proteomes" id="UP000199245"/>
    </source>
</evidence>
<accession>A0A1G7DS56</accession>
<dbReference type="EMBL" id="FMZW01000028">
    <property type="protein sequence ID" value="SDE54364.1"/>
    <property type="molecule type" value="Genomic_DNA"/>
</dbReference>
<proteinExistence type="predicted"/>
<dbReference type="Gene3D" id="3.30.300.20">
    <property type="match status" value="1"/>
</dbReference>